<dbReference type="CDD" id="cd08612">
    <property type="entry name" value="GDPD_GDE4"/>
    <property type="match status" value="1"/>
</dbReference>
<feature type="transmembrane region" description="Helical" evidence="13">
    <location>
        <begin position="193"/>
        <end position="210"/>
    </location>
</feature>
<comment type="catalytic activity">
    <reaction evidence="8">
        <text>1-O-hexadecyl-sn-glycero-3-phosphocholine + H2O = 1-O-hexadecyl-sn-glycero-3-phosphate + choline + H(+)</text>
        <dbReference type="Rhea" id="RHEA:41143"/>
        <dbReference type="ChEBI" id="CHEBI:15354"/>
        <dbReference type="ChEBI" id="CHEBI:15377"/>
        <dbReference type="ChEBI" id="CHEBI:15378"/>
        <dbReference type="ChEBI" id="CHEBI:64496"/>
        <dbReference type="ChEBI" id="CHEBI:77580"/>
    </reaction>
    <physiologicalReaction direction="left-to-right" evidence="8">
        <dbReference type="Rhea" id="RHEA:41144"/>
    </physiologicalReaction>
</comment>
<proteinExistence type="inferred from homology"/>
<evidence type="ECO:0000256" key="7">
    <source>
        <dbReference type="ARBA" id="ARBA00023136"/>
    </source>
</evidence>
<dbReference type="PANTHER" id="PTHR42758:SF3">
    <property type="entry name" value="LYSOPHOSPHOLIPASE D GDPD3"/>
    <property type="match status" value="1"/>
</dbReference>
<sequence length="313" mass="36131">MGGYAATSCYLLKHPNLLHKKKELAFHCRHISHRGGAGEKIENTMEAFTNAVKHQTDLLELDCHRTKDGRVVVSHDLNLLRQTGHDVCINDLNYSELPPYKEKLEVTFLSGHHSTGCDKRIPELEEVFQKFPNIPINIEIKEDDDELIKKVSDLVRRYHRCDRTIWASVNNRIMDKCRAENPQMPFMFTKQRGALLLLLFYTGLLPFVPLPESVMETVMPSIINRTYFPKSKLMSNKYLVRLQEKLMMRRTLIQHLQDRGIQVYIWVLNQDSDFEKARSLGATGIMTDYPSKLRGFLNASDKASRLAEGNQSQ</sequence>
<evidence type="ECO:0000256" key="11">
    <source>
        <dbReference type="ARBA" id="ARBA00048580"/>
    </source>
</evidence>
<dbReference type="Gene3D" id="3.20.20.190">
    <property type="entry name" value="Phosphatidylinositol (PI) phosphodiesterase"/>
    <property type="match status" value="1"/>
</dbReference>
<dbReference type="EMBL" id="JANPWB010000011">
    <property type="protein sequence ID" value="KAJ1125303.1"/>
    <property type="molecule type" value="Genomic_DNA"/>
</dbReference>
<evidence type="ECO:0000256" key="6">
    <source>
        <dbReference type="ARBA" id="ARBA00023098"/>
    </source>
</evidence>
<reference evidence="15" key="1">
    <citation type="journal article" date="2022" name="bioRxiv">
        <title>Sequencing and chromosome-scale assembly of the giantPleurodeles waltlgenome.</title>
        <authorList>
            <person name="Brown T."/>
            <person name="Elewa A."/>
            <person name="Iarovenko S."/>
            <person name="Subramanian E."/>
            <person name="Araus A.J."/>
            <person name="Petzold A."/>
            <person name="Susuki M."/>
            <person name="Suzuki K.-i.T."/>
            <person name="Hayashi T."/>
            <person name="Toyoda A."/>
            <person name="Oliveira C."/>
            <person name="Osipova E."/>
            <person name="Leigh N.D."/>
            <person name="Simon A."/>
            <person name="Yun M.H."/>
        </authorList>
    </citation>
    <scope>NUCLEOTIDE SEQUENCE</scope>
    <source>
        <strain evidence="15">20211129_DDA</strain>
        <tissue evidence="15">Liver</tissue>
    </source>
</reference>
<evidence type="ECO:0000256" key="5">
    <source>
        <dbReference type="ARBA" id="ARBA00022989"/>
    </source>
</evidence>
<dbReference type="SUPFAM" id="SSF51695">
    <property type="entry name" value="PLC-like phosphodiesterases"/>
    <property type="match status" value="1"/>
</dbReference>
<keyword evidence="5 13" id="KW-1133">Transmembrane helix</keyword>
<evidence type="ECO:0000259" key="14">
    <source>
        <dbReference type="PROSITE" id="PS51704"/>
    </source>
</evidence>
<dbReference type="PANTHER" id="PTHR42758">
    <property type="entry name" value="PHOSPHATIDYLGLYCEROL PHOSPHOLIPASE C"/>
    <property type="match status" value="1"/>
</dbReference>
<keyword evidence="16" id="KW-1185">Reference proteome</keyword>
<evidence type="ECO:0000256" key="1">
    <source>
        <dbReference type="ARBA" id="ARBA00004370"/>
    </source>
</evidence>
<protein>
    <recommendedName>
        <fullName evidence="14">GP-PDE domain-containing protein</fullName>
    </recommendedName>
</protein>
<evidence type="ECO:0000256" key="3">
    <source>
        <dbReference type="ARBA" id="ARBA00022692"/>
    </source>
</evidence>
<evidence type="ECO:0000256" key="8">
    <source>
        <dbReference type="ARBA" id="ARBA00036083"/>
    </source>
</evidence>
<dbReference type="InterPro" id="IPR017946">
    <property type="entry name" value="PLC-like_Pdiesterase_TIM-brl"/>
</dbReference>
<evidence type="ECO:0000256" key="10">
    <source>
        <dbReference type="ARBA" id="ARBA00047538"/>
    </source>
</evidence>
<comment type="catalytic activity">
    <reaction evidence="10">
        <text>N-hexadecanoyl-1-(9Z-octadecenoyl)-sn-glycero-3-phosphoethanolamine + H2O = N-hexadecanoylethanolamine + 1-(9Z-octadecenoyl)-sn-glycero-3-phosphate + H(+)</text>
        <dbReference type="Rhea" id="RHEA:53168"/>
        <dbReference type="ChEBI" id="CHEBI:15377"/>
        <dbReference type="ChEBI" id="CHEBI:15378"/>
        <dbReference type="ChEBI" id="CHEBI:71464"/>
        <dbReference type="ChEBI" id="CHEBI:74544"/>
        <dbReference type="ChEBI" id="CHEBI:85217"/>
    </reaction>
    <physiologicalReaction direction="left-to-right" evidence="10">
        <dbReference type="Rhea" id="RHEA:53169"/>
    </physiologicalReaction>
</comment>
<evidence type="ECO:0000256" key="4">
    <source>
        <dbReference type="ARBA" id="ARBA00022801"/>
    </source>
</evidence>
<dbReference type="InterPro" id="IPR052271">
    <property type="entry name" value="GDPD-Related"/>
</dbReference>
<evidence type="ECO:0000256" key="13">
    <source>
        <dbReference type="SAM" id="Phobius"/>
    </source>
</evidence>
<evidence type="ECO:0000256" key="9">
    <source>
        <dbReference type="ARBA" id="ARBA00047392"/>
    </source>
</evidence>
<comment type="catalytic activity">
    <reaction evidence="12">
        <text>N,1-di-(9Z-octadecenoyl)-sn-glycero-3-phosphoethanolamine + H2O = N-(9Z-octadecenoyl) ethanolamine + 1-(9Z-octadecenoyl)-sn-glycero-3-phosphate + H(+)</text>
        <dbReference type="Rhea" id="RHEA:56460"/>
        <dbReference type="ChEBI" id="CHEBI:15377"/>
        <dbReference type="ChEBI" id="CHEBI:15378"/>
        <dbReference type="ChEBI" id="CHEBI:71466"/>
        <dbReference type="ChEBI" id="CHEBI:74544"/>
        <dbReference type="ChEBI" id="CHEBI:85222"/>
    </reaction>
    <physiologicalReaction direction="left-to-right" evidence="12">
        <dbReference type="Rhea" id="RHEA:56461"/>
    </physiologicalReaction>
</comment>
<evidence type="ECO:0000256" key="2">
    <source>
        <dbReference type="ARBA" id="ARBA00007277"/>
    </source>
</evidence>
<keyword evidence="3 13" id="KW-0812">Transmembrane</keyword>
<keyword evidence="6" id="KW-0443">Lipid metabolism</keyword>
<dbReference type="AlphaFoldDB" id="A0AAV7PAF0"/>
<gene>
    <name evidence="15" type="ORF">NDU88_003735</name>
</gene>
<keyword evidence="4" id="KW-0378">Hydrolase</keyword>
<accession>A0AAV7PAF0</accession>
<comment type="catalytic activity">
    <reaction evidence="9">
        <text>N-(5Z,8Z,11Z,14Z-eicosatetraenoyl)-1-(9Z-octadecenoyl)-sn-glycero-3-phosphoethanolamine + H2O = N-(5Z,8Z,11Z,14Z-eicosatetraenoyl)-ethanolamine + 1-(9Z-octadecenoyl)-sn-glycero-3-phosphate + H(+)</text>
        <dbReference type="Rhea" id="RHEA:45544"/>
        <dbReference type="ChEBI" id="CHEBI:2700"/>
        <dbReference type="ChEBI" id="CHEBI:15377"/>
        <dbReference type="ChEBI" id="CHEBI:15378"/>
        <dbReference type="ChEBI" id="CHEBI:74544"/>
        <dbReference type="ChEBI" id="CHEBI:85223"/>
    </reaction>
    <physiologicalReaction direction="left-to-right" evidence="9">
        <dbReference type="Rhea" id="RHEA:45545"/>
    </physiologicalReaction>
</comment>
<dbReference type="PROSITE" id="PS51704">
    <property type="entry name" value="GP_PDE"/>
    <property type="match status" value="1"/>
</dbReference>
<dbReference type="GO" id="GO:0046475">
    <property type="term" value="P:glycerophospholipid catabolic process"/>
    <property type="evidence" value="ECO:0007669"/>
    <property type="project" value="TreeGrafter"/>
</dbReference>
<comment type="subcellular location">
    <subcellularLocation>
        <location evidence="1">Membrane</location>
    </subcellularLocation>
</comment>
<evidence type="ECO:0000313" key="15">
    <source>
        <dbReference type="EMBL" id="KAJ1125303.1"/>
    </source>
</evidence>
<feature type="domain" description="GP-PDE" evidence="14">
    <location>
        <begin position="28"/>
        <end position="297"/>
    </location>
</feature>
<dbReference type="InterPro" id="IPR030395">
    <property type="entry name" value="GP_PDE_dom"/>
</dbReference>
<name>A0AAV7PAF0_PLEWA</name>
<dbReference type="GO" id="GO:0008081">
    <property type="term" value="F:phosphoric diester hydrolase activity"/>
    <property type="evidence" value="ECO:0007669"/>
    <property type="project" value="InterPro"/>
</dbReference>
<evidence type="ECO:0000256" key="12">
    <source>
        <dbReference type="ARBA" id="ARBA00048947"/>
    </source>
</evidence>
<keyword evidence="7 13" id="KW-0472">Membrane</keyword>
<dbReference type="GO" id="GO:0005789">
    <property type="term" value="C:endoplasmic reticulum membrane"/>
    <property type="evidence" value="ECO:0007669"/>
    <property type="project" value="TreeGrafter"/>
</dbReference>
<dbReference type="Proteomes" id="UP001066276">
    <property type="component" value="Chromosome 7"/>
</dbReference>
<organism evidence="15 16">
    <name type="scientific">Pleurodeles waltl</name>
    <name type="common">Iberian ribbed newt</name>
    <dbReference type="NCBI Taxonomy" id="8319"/>
    <lineage>
        <taxon>Eukaryota</taxon>
        <taxon>Metazoa</taxon>
        <taxon>Chordata</taxon>
        <taxon>Craniata</taxon>
        <taxon>Vertebrata</taxon>
        <taxon>Euteleostomi</taxon>
        <taxon>Amphibia</taxon>
        <taxon>Batrachia</taxon>
        <taxon>Caudata</taxon>
        <taxon>Salamandroidea</taxon>
        <taxon>Salamandridae</taxon>
        <taxon>Pleurodelinae</taxon>
        <taxon>Pleurodeles</taxon>
    </lineage>
</organism>
<comment type="similarity">
    <text evidence="2">Belongs to the glycerophosphoryl diester phosphodiesterase family.</text>
</comment>
<evidence type="ECO:0000313" key="16">
    <source>
        <dbReference type="Proteomes" id="UP001066276"/>
    </source>
</evidence>
<comment type="catalytic activity">
    <reaction evidence="11">
        <text>1-O-(1Z-octadecenyl)-sn-glycero-3-phospho-N-hexadecanoyl-ethanolamine + H2O = 1-O-(1Z-octadecenyl)-sn-glycero-3-phosphate + N-hexadecanoylethanolamine + H(+)</text>
        <dbReference type="Rhea" id="RHEA:53184"/>
        <dbReference type="ChEBI" id="CHEBI:15377"/>
        <dbReference type="ChEBI" id="CHEBI:15378"/>
        <dbReference type="ChEBI" id="CHEBI:71464"/>
        <dbReference type="ChEBI" id="CHEBI:137009"/>
        <dbReference type="ChEBI" id="CHEBI:137017"/>
    </reaction>
    <physiologicalReaction direction="left-to-right" evidence="11">
        <dbReference type="Rhea" id="RHEA:53185"/>
    </physiologicalReaction>
</comment>
<comment type="caution">
    <text evidence="15">The sequence shown here is derived from an EMBL/GenBank/DDBJ whole genome shotgun (WGS) entry which is preliminary data.</text>
</comment>
<dbReference type="GO" id="GO:0004622">
    <property type="term" value="F:phosphatidylcholine lysophospholipase activity"/>
    <property type="evidence" value="ECO:0007669"/>
    <property type="project" value="TreeGrafter"/>
</dbReference>
<dbReference type="Pfam" id="PF03009">
    <property type="entry name" value="GDPD"/>
    <property type="match status" value="1"/>
</dbReference>